<evidence type="ECO:0000256" key="3">
    <source>
        <dbReference type="ARBA" id="ARBA00022458"/>
    </source>
</evidence>
<dbReference type="SUPFAM" id="SSF52540">
    <property type="entry name" value="P-loop containing nucleoside triphosphate hydrolases"/>
    <property type="match status" value="1"/>
</dbReference>
<evidence type="ECO:0000313" key="10">
    <source>
        <dbReference type="EMBL" id="AVX03263.1"/>
    </source>
</evidence>
<evidence type="ECO:0000313" key="11">
    <source>
        <dbReference type="Proteomes" id="UP000258927"/>
    </source>
</evidence>
<accession>A0A2R4MBC3</accession>
<keyword evidence="7" id="KW-1278">Translocase</keyword>
<dbReference type="SMART" id="SM00382">
    <property type="entry name" value="AAA"/>
    <property type="match status" value="1"/>
</dbReference>
<keyword evidence="11" id="KW-1185">Reference proteome</keyword>
<keyword evidence="5" id="KW-0547">Nucleotide-binding</keyword>
<keyword evidence="8" id="KW-0472">Membrane</keyword>
<evidence type="ECO:0000256" key="2">
    <source>
        <dbReference type="ARBA" id="ARBA00022448"/>
    </source>
</evidence>
<dbReference type="GO" id="GO:0005524">
    <property type="term" value="F:ATP binding"/>
    <property type="evidence" value="ECO:0007669"/>
    <property type="project" value="UniProtKB-KW"/>
</dbReference>
<sequence length="286" mass="32302">MITVNNLEFAYQGAAKDTLHGLDFNIAKGEIFGFLGPSGSGKSTTQKILIGLLKDYRGSIKVMDKEVRDWDNSLYEKIGVSFELPNHYLKLTALENLEHFAGFYKHIEFDPKTVLEWVDLSEDADKLTAEFSKGMKIRLNVARALMHDPKILFLDEPTSGLDPVNAKRIKDLVLKLRANGTTIFVTTHNMTLADELCDRVAFITNGKISTIDAPEKLKAKYGRRSVRVEYVDNDNLASTEFELDGLGKNQDFMQLIQSGNRIERIHTQETTLDNIFIEVTGKELVR</sequence>
<organism evidence="10 11">
    <name type="scientific">Maritalea myrionectae</name>
    <dbReference type="NCBI Taxonomy" id="454601"/>
    <lineage>
        <taxon>Bacteria</taxon>
        <taxon>Pseudomonadati</taxon>
        <taxon>Pseudomonadota</taxon>
        <taxon>Alphaproteobacteria</taxon>
        <taxon>Hyphomicrobiales</taxon>
        <taxon>Devosiaceae</taxon>
        <taxon>Maritalea</taxon>
    </lineage>
</organism>
<dbReference type="PROSITE" id="PS50893">
    <property type="entry name" value="ABC_TRANSPORTER_2"/>
    <property type="match status" value="1"/>
</dbReference>
<keyword evidence="3" id="KW-0536">Nodulation</keyword>
<dbReference type="PANTHER" id="PTHR42711">
    <property type="entry name" value="ABC TRANSPORTER ATP-BINDING PROTEIN"/>
    <property type="match status" value="1"/>
</dbReference>
<evidence type="ECO:0000256" key="1">
    <source>
        <dbReference type="ARBA" id="ARBA00004236"/>
    </source>
</evidence>
<dbReference type="RefSeq" id="WP_117394974.1">
    <property type="nucleotide sequence ID" value="NZ_CP021330.1"/>
</dbReference>
<keyword evidence="6 10" id="KW-0067">ATP-binding</keyword>
<dbReference type="EMBL" id="CP021330">
    <property type="protein sequence ID" value="AVX03263.1"/>
    <property type="molecule type" value="Genomic_DNA"/>
</dbReference>
<dbReference type="GO" id="GO:0016887">
    <property type="term" value="F:ATP hydrolysis activity"/>
    <property type="evidence" value="ECO:0007669"/>
    <property type="project" value="InterPro"/>
</dbReference>
<feature type="domain" description="ABC transporter" evidence="9">
    <location>
        <begin position="2"/>
        <end position="230"/>
    </location>
</feature>
<dbReference type="AlphaFoldDB" id="A0A2R4MBC3"/>
<dbReference type="GO" id="GO:0005886">
    <property type="term" value="C:plasma membrane"/>
    <property type="evidence" value="ECO:0007669"/>
    <property type="project" value="UniProtKB-SubCell"/>
</dbReference>
<dbReference type="FunFam" id="3.40.50.300:FF:000589">
    <property type="entry name" value="ABC transporter, ATP-binding subunit"/>
    <property type="match status" value="1"/>
</dbReference>
<dbReference type="InterPro" id="IPR003439">
    <property type="entry name" value="ABC_transporter-like_ATP-bd"/>
</dbReference>
<evidence type="ECO:0000256" key="6">
    <source>
        <dbReference type="ARBA" id="ARBA00022840"/>
    </source>
</evidence>
<keyword evidence="4" id="KW-1003">Cell membrane</keyword>
<evidence type="ECO:0000259" key="9">
    <source>
        <dbReference type="PROSITE" id="PS50893"/>
    </source>
</evidence>
<dbReference type="InterPro" id="IPR027417">
    <property type="entry name" value="P-loop_NTPase"/>
</dbReference>
<name>A0A2R4MBC3_9HYPH</name>
<evidence type="ECO:0000256" key="8">
    <source>
        <dbReference type="ARBA" id="ARBA00023136"/>
    </source>
</evidence>
<dbReference type="STRING" id="1122213.GCA_000423365_02067"/>
<dbReference type="InterPro" id="IPR050763">
    <property type="entry name" value="ABC_transporter_ATP-binding"/>
</dbReference>
<evidence type="ECO:0000256" key="4">
    <source>
        <dbReference type="ARBA" id="ARBA00022475"/>
    </source>
</evidence>
<dbReference type="KEGG" id="mmyr:MXMO3_00731"/>
<comment type="subcellular location">
    <subcellularLocation>
        <location evidence="1">Cell membrane</location>
    </subcellularLocation>
</comment>
<proteinExistence type="predicted"/>
<reference evidence="10 11" key="1">
    <citation type="submission" date="2017-05" db="EMBL/GenBank/DDBJ databases">
        <title>Genome Analysis of Maritalea myrionectae HL2708#5.</title>
        <authorList>
            <consortium name="Cotde Inc.-PKNU"/>
            <person name="Jang D."/>
            <person name="Oh H.-M."/>
        </authorList>
    </citation>
    <scope>NUCLEOTIDE SEQUENCE [LARGE SCALE GENOMIC DNA]</scope>
    <source>
        <strain evidence="10 11">HL2708#5</strain>
    </source>
</reference>
<dbReference type="Proteomes" id="UP000258927">
    <property type="component" value="Chromosome"/>
</dbReference>
<dbReference type="InterPro" id="IPR003593">
    <property type="entry name" value="AAA+_ATPase"/>
</dbReference>
<keyword evidence="2" id="KW-0813">Transport</keyword>
<dbReference type="CDD" id="cd03230">
    <property type="entry name" value="ABC_DR_subfamily_A"/>
    <property type="match status" value="1"/>
</dbReference>
<gene>
    <name evidence="10" type="ORF">MXMO3_00731</name>
</gene>
<evidence type="ECO:0000256" key="7">
    <source>
        <dbReference type="ARBA" id="ARBA00022967"/>
    </source>
</evidence>
<evidence type="ECO:0000256" key="5">
    <source>
        <dbReference type="ARBA" id="ARBA00022741"/>
    </source>
</evidence>
<dbReference type="Pfam" id="PF00005">
    <property type="entry name" value="ABC_tran"/>
    <property type="match status" value="1"/>
</dbReference>
<protein>
    <submittedName>
        <fullName evidence="10">Putative ABC transporter ATP-binding protein</fullName>
    </submittedName>
</protein>
<dbReference type="PANTHER" id="PTHR42711:SF18">
    <property type="entry name" value="ABC TRANSPORTER, ATP-BINDING PROTEIN"/>
    <property type="match status" value="1"/>
</dbReference>
<dbReference type="Gene3D" id="3.40.50.300">
    <property type="entry name" value="P-loop containing nucleotide triphosphate hydrolases"/>
    <property type="match status" value="1"/>
</dbReference>